<reference evidence="4" key="2">
    <citation type="submission" date="2020-10" db="UniProtKB">
        <authorList>
            <consortium name="WormBaseParasite"/>
        </authorList>
    </citation>
    <scope>IDENTIFICATION</scope>
</reference>
<protein>
    <submittedName>
        <fullName evidence="4">Uncharacterized protein</fullName>
    </submittedName>
</protein>
<reference evidence="3" key="1">
    <citation type="journal article" date="2013" name="Genetics">
        <title>The draft genome and transcriptome of Panagrellus redivivus are shaped by the harsh demands of a free-living lifestyle.</title>
        <authorList>
            <person name="Srinivasan J."/>
            <person name="Dillman A.R."/>
            <person name="Macchietto M.G."/>
            <person name="Heikkinen L."/>
            <person name="Lakso M."/>
            <person name="Fracchia K.M."/>
            <person name="Antoshechkin I."/>
            <person name="Mortazavi A."/>
            <person name="Wong G."/>
            <person name="Sternberg P.W."/>
        </authorList>
    </citation>
    <scope>NUCLEOTIDE SEQUENCE [LARGE SCALE GENOMIC DNA]</scope>
    <source>
        <strain evidence="3">MT8872</strain>
    </source>
</reference>
<name>A0A7E4VWG9_PANRE</name>
<dbReference type="WBParaSite" id="Pan_g3602.t1">
    <property type="protein sequence ID" value="Pan_g3602.t1"/>
    <property type="gene ID" value="Pan_g3602"/>
</dbReference>
<feature type="coiled-coil region" evidence="1">
    <location>
        <begin position="68"/>
        <end position="95"/>
    </location>
</feature>
<keyword evidence="3" id="KW-1185">Reference proteome</keyword>
<keyword evidence="1" id="KW-0175">Coiled coil</keyword>
<dbReference type="AlphaFoldDB" id="A0A7E4VWG9"/>
<feature type="region of interest" description="Disordered" evidence="2">
    <location>
        <begin position="1"/>
        <end position="36"/>
    </location>
</feature>
<dbReference type="Proteomes" id="UP000492821">
    <property type="component" value="Unassembled WGS sequence"/>
</dbReference>
<evidence type="ECO:0000256" key="1">
    <source>
        <dbReference type="SAM" id="Coils"/>
    </source>
</evidence>
<proteinExistence type="predicted"/>
<feature type="region of interest" description="Disordered" evidence="2">
    <location>
        <begin position="261"/>
        <end position="290"/>
    </location>
</feature>
<evidence type="ECO:0000256" key="2">
    <source>
        <dbReference type="SAM" id="MobiDB-lite"/>
    </source>
</evidence>
<evidence type="ECO:0000313" key="4">
    <source>
        <dbReference type="WBParaSite" id="Pan_g3602.t1"/>
    </source>
</evidence>
<organism evidence="3 4">
    <name type="scientific">Panagrellus redivivus</name>
    <name type="common">Microworm</name>
    <dbReference type="NCBI Taxonomy" id="6233"/>
    <lineage>
        <taxon>Eukaryota</taxon>
        <taxon>Metazoa</taxon>
        <taxon>Ecdysozoa</taxon>
        <taxon>Nematoda</taxon>
        <taxon>Chromadorea</taxon>
        <taxon>Rhabditida</taxon>
        <taxon>Tylenchina</taxon>
        <taxon>Panagrolaimomorpha</taxon>
        <taxon>Panagrolaimoidea</taxon>
        <taxon>Panagrolaimidae</taxon>
        <taxon>Panagrellus</taxon>
    </lineage>
</organism>
<accession>A0A7E4VWG9</accession>
<feature type="compositionally biased region" description="Basic and acidic residues" evidence="2">
    <location>
        <begin position="1"/>
        <end position="21"/>
    </location>
</feature>
<evidence type="ECO:0000313" key="3">
    <source>
        <dbReference type="Proteomes" id="UP000492821"/>
    </source>
</evidence>
<sequence length="290" mass="32345">MGRRSTIDKATSRRSRTRNESEASSSILNDAIKTPETSESLAEKLDAFASNLVKTSDVNCPDLADFDVNAEVKTIEEVKQKRAELKKRMRHFDAEGTTDINYCAAAIAGAKVAVDEGPATRRRTNQLAKEVGVDSSNLLYKPLPLDGLESSAAKQVSDRRKEDIVESFVDFQKQLKFKMNILNHVEAKAEESVPMSRRRASAAAKLVQSGMVTPPKKKLKRRAITTQRTPMKTKQPRVDPLSYTKIMDQYANELASEIKERSMQSHTNMKPIPFSLEGASDEECDHPALF</sequence>